<feature type="domain" description="4Fe-4S ferredoxin-type" evidence="8">
    <location>
        <begin position="342"/>
        <end position="371"/>
    </location>
</feature>
<dbReference type="SUPFAM" id="SSF54862">
    <property type="entry name" value="4Fe-4S ferredoxins"/>
    <property type="match status" value="2"/>
</dbReference>
<feature type="domain" description="4Fe-4S ferredoxin-type" evidence="8">
    <location>
        <begin position="219"/>
        <end position="248"/>
    </location>
</feature>
<dbReference type="PROSITE" id="PS51379">
    <property type="entry name" value="4FE4S_FER_2"/>
    <property type="match status" value="6"/>
</dbReference>
<evidence type="ECO:0000256" key="6">
    <source>
        <dbReference type="ARBA" id="ARBA00023014"/>
    </source>
</evidence>
<keyword evidence="7" id="KW-0472">Membrane</keyword>
<comment type="caution">
    <text evidence="9">The sequence shown here is derived from an EMBL/GenBank/DDBJ whole genome shotgun (WGS) entry which is preliminary data.</text>
</comment>
<dbReference type="GO" id="GO:0005886">
    <property type="term" value="C:plasma membrane"/>
    <property type="evidence" value="ECO:0007669"/>
    <property type="project" value="TreeGrafter"/>
</dbReference>
<feature type="transmembrane region" description="Helical" evidence="7">
    <location>
        <begin position="104"/>
        <end position="128"/>
    </location>
</feature>
<keyword evidence="4" id="KW-0249">Electron transport</keyword>
<dbReference type="PROSITE" id="PS00198">
    <property type="entry name" value="4FE4S_FER_1"/>
    <property type="match status" value="2"/>
</dbReference>
<evidence type="ECO:0000256" key="7">
    <source>
        <dbReference type="SAM" id="Phobius"/>
    </source>
</evidence>
<feature type="transmembrane region" description="Helical" evidence="7">
    <location>
        <begin position="34"/>
        <end position="58"/>
    </location>
</feature>
<dbReference type="PANTHER" id="PTHR30176">
    <property type="entry name" value="FERREDOXIN-TYPE PROTEIN NAPH"/>
    <property type="match status" value="1"/>
</dbReference>
<dbReference type="InterPro" id="IPR017896">
    <property type="entry name" value="4Fe4S_Fe-S-bd"/>
</dbReference>
<evidence type="ECO:0000256" key="1">
    <source>
        <dbReference type="ARBA" id="ARBA00022448"/>
    </source>
</evidence>
<feature type="domain" description="4Fe-4S ferredoxin-type" evidence="8">
    <location>
        <begin position="460"/>
        <end position="492"/>
    </location>
</feature>
<dbReference type="CDD" id="cd16373">
    <property type="entry name" value="DMSOR_beta_like"/>
    <property type="match status" value="1"/>
</dbReference>
<keyword evidence="1" id="KW-0813">Transport</keyword>
<dbReference type="FunFam" id="3.30.70.20:FF:000046">
    <property type="entry name" value="Periplasmic [Fe] hydrogenase large subunit"/>
    <property type="match status" value="1"/>
</dbReference>
<organism evidence="9">
    <name type="scientific">termite gut metagenome</name>
    <dbReference type="NCBI Taxonomy" id="433724"/>
    <lineage>
        <taxon>unclassified sequences</taxon>
        <taxon>metagenomes</taxon>
        <taxon>organismal metagenomes</taxon>
    </lineage>
</organism>
<proteinExistence type="predicted"/>
<keyword evidence="3" id="KW-0479">Metal-binding</keyword>
<dbReference type="Gene3D" id="3.30.70.20">
    <property type="match status" value="3"/>
</dbReference>
<name>A0A5J4RYR7_9ZZZZ</name>
<evidence type="ECO:0000313" key="9">
    <source>
        <dbReference type="EMBL" id="KAA6338929.1"/>
    </source>
</evidence>
<evidence type="ECO:0000256" key="5">
    <source>
        <dbReference type="ARBA" id="ARBA00023004"/>
    </source>
</evidence>
<evidence type="ECO:0000256" key="2">
    <source>
        <dbReference type="ARBA" id="ARBA00022485"/>
    </source>
</evidence>
<reference evidence="9" key="1">
    <citation type="submission" date="2019-03" db="EMBL/GenBank/DDBJ databases">
        <title>Single cell metagenomics reveals metabolic interactions within the superorganism composed of flagellate Streblomastix strix and complex community of Bacteroidetes bacteria on its surface.</title>
        <authorList>
            <person name="Treitli S.C."/>
            <person name="Kolisko M."/>
            <person name="Husnik F."/>
            <person name="Keeling P."/>
            <person name="Hampl V."/>
        </authorList>
    </citation>
    <scope>NUCLEOTIDE SEQUENCE</scope>
    <source>
        <strain evidence="9">STM</strain>
    </source>
</reference>
<feature type="domain" description="4Fe-4S ferredoxin-type" evidence="8">
    <location>
        <begin position="379"/>
        <end position="412"/>
    </location>
</feature>
<feature type="transmembrane region" description="Helical" evidence="7">
    <location>
        <begin position="140"/>
        <end position="160"/>
    </location>
</feature>
<feature type="domain" description="4Fe-4S ferredoxin-type" evidence="8">
    <location>
        <begin position="249"/>
        <end position="275"/>
    </location>
</feature>
<dbReference type="GO" id="GO:0051539">
    <property type="term" value="F:4 iron, 4 sulfur cluster binding"/>
    <property type="evidence" value="ECO:0007669"/>
    <property type="project" value="UniProtKB-KW"/>
</dbReference>
<feature type="domain" description="4Fe-4S ferredoxin-type" evidence="8">
    <location>
        <begin position="420"/>
        <end position="455"/>
    </location>
</feature>
<keyword evidence="7" id="KW-1133">Transmembrane helix</keyword>
<sequence>MLKILRVIISAILFGLITFLFLDFAGILPNGFNWLANIQFVPALLSHSFTILVALLALTLLFGRIYCSTICPMGIFQDVVAWFSRRIGKKKKKKKYSYSPAKTILRYTVLGVAILTFLVGFPIVLGLIDPYSVYGRMTTNVFRVVYMAGNNLLESIFSSFNSYTFYQADTDIRSLFSFIGGIVMFLLIGYLAWRHGRTWCNTICPVGTVLGFLNKYSLFKIRINEDKCNKCGLCAMKCKAACINSKESMIDYSRCVDCYNCLGACKRGGLSYSPVRKKQKEEAKKEEQTTDKSKRQFLLTGLTTGLAVATAIPKTMAQQGVKVSGSQVAYKVQYPVMPPGAVSIKHFQAHCTSCHLCISKCPSKVLKPAFLEYGLGGIMQPLEDFEKGFCNYDCTVCGEVCPNGAIHKLTVEEKHLTQPGRVVFIKENCVVYTDETSCGACSEHCPTQAVAMVPYQNGLTIPQVDTEICVGCGGCEHICPVVPYKAIHIEGNPVQLRAKPFVEEEKKEINVDNFGF</sequence>
<dbReference type="InterPro" id="IPR051684">
    <property type="entry name" value="Electron_Trans/Redox"/>
</dbReference>
<dbReference type="InterPro" id="IPR017900">
    <property type="entry name" value="4Fe4S_Fe_S_CS"/>
</dbReference>
<evidence type="ECO:0000256" key="3">
    <source>
        <dbReference type="ARBA" id="ARBA00022723"/>
    </source>
</evidence>
<evidence type="ECO:0000256" key="4">
    <source>
        <dbReference type="ARBA" id="ARBA00022982"/>
    </source>
</evidence>
<evidence type="ECO:0000259" key="8">
    <source>
        <dbReference type="PROSITE" id="PS51379"/>
    </source>
</evidence>
<dbReference type="Pfam" id="PF12838">
    <property type="entry name" value="Fer4_7"/>
    <property type="match status" value="1"/>
</dbReference>
<protein>
    <submittedName>
        <fullName evidence="9">4Fe-4S dicluster domain-containing protein</fullName>
    </submittedName>
</protein>
<accession>A0A5J4RYR7</accession>
<keyword evidence="6" id="KW-0411">Iron-sulfur</keyword>
<keyword evidence="2" id="KW-0004">4Fe-4S</keyword>
<feature type="transmembrane region" description="Helical" evidence="7">
    <location>
        <begin position="7"/>
        <end position="28"/>
    </location>
</feature>
<dbReference type="EMBL" id="SNRY01000577">
    <property type="protein sequence ID" value="KAA6338929.1"/>
    <property type="molecule type" value="Genomic_DNA"/>
</dbReference>
<feature type="transmembrane region" description="Helical" evidence="7">
    <location>
        <begin position="172"/>
        <end position="193"/>
    </location>
</feature>
<dbReference type="Pfam" id="PF12801">
    <property type="entry name" value="Fer4_5"/>
    <property type="match status" value="2"/>
</dbReference>
<keyword evidence="5" id="KW-0408">Iron</keyword>
<keyword evidence="7" id="KW-0812">Transmembrane</keyword>
<dbReference type="GO" id="GO:0046872">
    <property type="term" value="F:metal ion binding"/>
    <property type="evidence" value="ECO:0007669"/>
    <property type="project" value="UniProtKB-KW"/>
</dbReference>
<gene>
    <name evidence="9" type="ORF">EZS27_013112</name>
</gene>
<dbReference type="PANTHER" id="PTHR30176:SF3">
    <property type="entry name" value="FERREDOXIN-TYPE PROTEIN NAPH"/>
    <property type="match status" value="1"/>
</dbReference>
<dbReference type="AlphaFoldDB" id="A0A5J4RYR7"/>